<name>A0ACC0I176_9ERIC</name>
<dbReference type="EMBL" id="CM045759">
    <property type="protein sequence ID" value="KAI8019394.1"/>
    <property type="molecule type" value="Genomic_DNA"/>
</dbReference>
<accession>A0ACC0I176</accession>
<evidence type="ECO:0000313" key="1">
    <source>
        <dbReference type="EMBL" id="KAI8019394.1"/>
    </source>
</evidence>
<comment type="caution">
    <text evidence="1">The sequence shown here is derived from an EMBL/GenBank/DDBJ whole genome shotgun (WGS) entry which is preliminary data.</text>
</comment>
<keyword evidence="2" id="KW-1185">Reference proteome</keyword>
<proteinExistence type="predicted"/>
<dbReference type="Proteomes" id="UP001060215">
    <property type="component" value="Chromosome 2"/>
</dbReference>
<gene>
    <name evidence="1" type="ORF">LOK49_LG04G01940</name>
</gene>
<reference evidence="1 2" key="1">
    <citation type="journal article" date="2022" name="Plant J.">
        <title>Chromosome-level genome of Camellia lanceoleosa provides a valuable resource for understanding genome evolution and self-incompatibility.</title>
        <authorList>
            <person name="Gong W."/>
            <person name="Xiao S."/>
            <person name="Wang L."/>
            <person name="Liao Z."/>
            <person name="Chang Y."/>
            <person name="Mo W."/>
            <person name="Hu G."/>
            <person name="Li W."/>
            <person name="Zhao G."/>
            <person name="Zhu H."/>
            <person name="Hu X."/>
            <person name="Ji K."/>
            <person name="Xiang X."/>
            <person name="Song Q."/>
            <person name="Yuan D."/>
            <person name="Jin S."/>
            <person name="Zhang L."/>
        </authorList>
    </citation>
    <scope>NUCLEOTIDE SEQUENCE [LARGE SCALE GENOMIC DNA]</scope>
    <source>
        <strain evidence="1">SQ_2022a</strain>
    </source>
</reference>
<organism evidence="1 2">
    <name type="scientific">Camellia lanceoleosa</name>
    <dbReference type="NCBI Taxonomy" id="1840588"/>
    <lineage>
        <taxon>Eukaryota</taxon>
        <taxon>Viridiplantae</taxon>
        <taxon>Streptophyta</taxon>
        <taxon>Embryophyta</taxon>
        <taxon>Tracheophyta</taxon>
        <taxon>Spermatophyta</taxon>
        <taxon>Magnoliopsida</taxon>
        <taxon>eudicotyledons</taxon>
        <taxon>Gunneridae</taxon>
        <taxon>Pentapetalae</taxon>
        <taxon>asterids</taxon>
        <taxon>Ericales</taxon>
        <taxon>Theaceae</taxon>
        <taxon>Camellia</taxon>
    </lineage>
</organism>
<protein>
    <submittedName>
        <fullName evidence="1">Uncharacterized protein</fullName>
    </submittedName>
</protein>
<evidence type="ECO:0000313" key="2">
    <source>
        <dbReference type="Proteomes" id="UP001060215"/>
    </source>
</evidence>
<sequence>MELDKESNSPEISNDSNELGSSEMADMMNSANINATSSGSKQKYSSANTLQNKRIIGVAALASSMDNLVNFVKTQSKKLIVNHVVGAHNYTMGQAVGRLYEIQGLDPADPLLHFKVMLMDVLNNREMVMSIPTDQGIIGWLQAKKQDKERNGGMNNNNDDTAQMNQMLDDVAALAIQWQHEMNCAYVKAYRIATDYYKAYVLNVPCRTSILSGRARITELYNGYSGHFCSAAEYRYTDMPDQDDLATLDDAMMPGDDDIEMAQLRARIRAELVAIWRNAR</sequence>